<keyword evidence="2" id="KW-1185">Reference proteome</keyword>
<proteinExistence type="predicted"/>
<dbReference type="EMBL" id="CM032182">
    <property type="protein sequence ID" value="KAG7097825.1"/>
    <property type="molecule type" value="Genomic_DNA"/>
</dbReference>
<dbReference type="Proteomes" id="UP001049176">
    <property type="component" value="Chromosome 2"/>
</dbReference>
<reference evidence="1" key="1">
    <citation type="journal article" date="2021" name="Genome Biol. Evol.">
        <title>The assembled and annotated genome of the fairy-ring fungus Marasmius oreades.</title>
        <authorList>
            <person name="Hiltunen M."/>
            <person name="Ament-Velasquez S.L."/>
            <person name="Johannesson H."/>
        </authorList>
    </citation>
    <scope>NUCLEOTIDE SEQUENCE</scope>
    <source>
        <strain evidence="1">03SP1</strain>
    </source>
</reference>
<dbReference type="AlphaFoldDB" id="A0A9P7V002"/>
<dbReference type="KEGG" id="more:E1B28_005143"/>
<protein>
    <submittedName>
        <fullName evidence="1">Uncharacterized protein</fullName>
    </submittedName>
</protein>
<accession>A0A9P7V002</accession>
<sequence>MEAVRVIATYAQTLEEQRTTVDTGPRTAIDKRFSLRQFYTHFEVTQSSHVKFRLKMGRLSNFFAPVGNPSHIGNRLAYARCCKRSTPRISLFMTRLSLLTGYLHGSNLVRLESSLAKTRTDGQTGESRE</sequence>
<evidence type="ECO:0000313" key="1">
    <source>
        <dbReference type="EMBL" id="KAG7097825.1"/>
    </source>
</evidence>
<dbReference type="RefSeq" id="XP_043014295.1">
    <property type="nucleotide sequence ID" value="XM_043149687.1"/>
</dbReference>
<organism evidence="1 2">
    <name type="scientific">Marasmius oreades</name>
    <name type="common">fairy-ring Marasmius</name>
    <dbReference type="NCBI Taxonomy" id="181124"/>
    <lineage>
        <taxon>Eukaryota</taxon>
        <taxon>Fungi</taxon>
        <taxon>Dikarya</taxon>
        <taxon>Basidiomycota</taxon>
        <taxon>Agaricomycotina</taxon>
        <taxon>Agaricomycetes</taxon>
        <taxon>Agaricomycetidae</taxon>
        <taxon>Agaricales</taxon>
        <taxon>Marasmiineae</taxon>
        <taxon>Marasmiaceae</taxon>
        <taxon>Marasmius</taxon>
    </lineage>
</organism>
<gene>
    <name evidence="1" type="ORF">E1B28_005143</name>
</gene>
<evidence type="ECO:0000313" key="2">
    <source>
        <dbReference type="Proteomes" id="UP001049176"/>
    </source>
</evidence>
<comment type="caution">
    <text evidence="1">The sequence shown here is derived from an EMBL/GenBank/DDBJ whole genome shotgun (WGS) entry which is preliminary data.</text>
</comment>
<dbReference type="GeneID" id="66074219"/>
<name>A0A9P7V002_9AGAR</name>